<dbReference type="OrthoDB" id="9807047at2"/>
<organism evidence="10 11">
    <name type="scientific">Woeseia oceani</name>
    <dbReference type="NCBI Taxonomy" id="1548547"/>
    <lineage>
        <taxon>Bacteria</taxon>
        <taxon>Pseudomonadati</taxon>
        <taxon>Pseudomonadota</taxon>
        <taxon>Gammaproteobacteria</taxon>
        <taxon>Woeseiales</taxon>
        <taxon>Woeseiaceae</taxon>
        <taxon>Woeseia</taxon>
    </lineage>
</organism>
<comment type="similarity">
    <text evidence="2">Belongs to the binding-protein-dependent transport system permease family. CysTW subfamily.</text>
</comment>
<evidence type="ECO:0000313" key="11">
    <source>
        <dbReference type="Proteomes" id="UP000092695"/>
    </source>
</evidence>
<feature type="transmembrane region" description="Helical" evidence="8">
    <location>
        <begin position="85"/>
        <end position="108"/>
    </location>
</feature>
<evidence type="ECO:0000256" key="6">
    <source>
        <dbReference type="ARBA" id="ARBA00022989"/>
    </source>
</evidence>
<dbReference type="Pfam" id="PF00528">
    <property type="entry name" value="BPD_transp_1"/>
    <property type="match status" value="1"/>
</dbReference>
<evidence type="ECO:0000313" key="10">
    <source>
        <dbReference type="EMBL" id="ANO51017.1"/>
    </source>
</evidence>
<dbReference type="CDD" id="cd06261">
    <property type="entry name" value="TM_PBP2"/>
    <property type="match status" value="1"/>
</dbReference>
<evidence type="ECO:0000256" key="4">
    <source>
        <dbReference type="ARBA" id="ARBA00022475"/>
    </source>
</evidence>
<dbReference type="GO" id="GO:0005886">
    <property type="term" value="C:plasma membrane"/>
    <property type="evidence" value="ECO:0007669"/>
    <property type="project" value="UniProtKB-SubCell"/>
</dbReference>
<dbReference type="GO" id="GO:0055085">
    <property type="term" value="P:transmembrane transport"/>
    <property type="evidence" value="ECO:0007669"/>
    <property type="project" value="InterPro"/>
</dbReference>
<sequence>MAGTSNNRQAAGIAATKPTSRSWPIRLAYLQLSPGLLLVIAALMVPLCLLVVASFWSAQGYGEFDTAFTLANYEKLLERPGYSRILLRSIGIAASVTLVTIVLAYPLAYFVAFDVHKRKLIWLILITLPFWTSYLLRVFAWKVVLGWNGAINSGLMSLGLIDEPFGFMLYNPLSVVITMSHAWATFAILPIYLSLEKIDRNLFDAAADLGDGPFRRFFRITLPLSMPGVIAAAVIIFIPTVGDYITPALVGGPDGLMVSNLIQAQFGKANNWPLGAAISVVSISSVALLSLLFVTVSRFLSARIR</sequence>
<comment type="subcellular location">
    <subcellularLocation>
        <location evidence="1 8">Cell membrane</location>
        <topology evidence="1 8">Multi-pass membrane protein</topology>
    </subcellularLocation>
</comment>
<dbReference type="InterPro" id="IPR000515">
    <property type="entry name" value="MetI-like"/>
</dbReference>
<protein>
    <submittedName>
        <fullName evidence="10">Spermidine/putrescine ABC transporter</fullName>
    </submittedName>
</protein>
<dbReference type="InterPro" id="IPR035906">
    <property type="entry name" value="MetI-like_sf"/>
</dbReference>
<reference evidence="10 11" key="1">
    <citation type="submission" date="2016-06" db="EMBL/GenBank/DDBJ databases">
        <title>Complete genome sequence of a deep-branching marine Gamma Proteobacterium Woeseia oceani type strain XK5.</title>
        <authorList>
            <person name="Mu D."/>
            <person name="Du Z."/>
        </authorList>
    </citation>
    <scope>NUCLEOTIDE SEQUENCE [LARGE SCALE GENOMIC DNA]</scope>
    <source>
        <strain evidence="10 11">XK5</strain>
    </source>
</reference>
<feature type="transmembrane region" description="Helical" evidence="8">
    <location>
        <begin position="276"/>
        <end position="300"/>
    </location>
</feature>
<dbReference type="KEGG" id="woc:BA177_07165"/>
<dbReference type="PROSITE" id="PS50928">
    <property type="entry name" value="ABC_TM1"/>
    <property type="match status" value="1"/>
</dbReference>
<feature type="transmembrane region" description="Helical" evidence="8">
    <location>
        <begin position="216"/>
        <end position="238"/>
    </location>
</feature>
<keyword evidence="7 8" id="KW-0472">Membrane</keyword>
<dbReference type="RefSeq" id="WP_068614794.1">
    <property type="nucleotide sequence ID" value="NZ_CP016268.1"/>
</dbReference>
<accession>A0A193LET2</accession>
<evidence type="ECO:0000256" key="5">
    <source>
        <dbReference type="ARBA" id="ARBA00022692"/>
    </source>
</evidence>
<feature type="transmembrane region" description="Helical" evidence="8">
    <location>
        <begin position="120"/>
        <end position="140"/>
    </location>
</feature>
<dbReference type="PANTHER" id="PTHR42929:SF1">
    <property type="entry name" value="INNER MEMBRANE ABC TRANSPORTER PERMEASE PROTEIN YDCU-RELATED"/>
    <property type="match status" value="1"/>
</dbReference>
<evidence type="ECO:0000259" key="9">
    <source>
        <dbReference type="PROSITE" id="PS50928"/>
    </source>
</evidence>
<dbReference type="PANTHER" id="PTHR42929">
    <property type="entry name" value="INNER MEMBRANE ABC TRANSPORTER PERMEASE PROTEIN YDCU-RELATED-RELATED"/>
    <property type="match status" value="1"/>
</dbReference>
<evidence type="ECO:0000256" key="1">
    <source>
        <dbReference type="ARBA" id="ARBA00004651"/>
    </source>
</evidence>
<feature type="transmembrane region" description="Helical" evidence="8">
    <location>
        <begin position="173"/>
        <end position="195"/>
    </location>
</feature>
<feature type="domain" description="ABC transmembrane type-1" evidence="9">
    <location>
        <begin position="86"/>
        <end position="293"/>
    </location>
</feature>
<gene>
    <name evidence="10" type="ORF">BA177_07165</name>
</gene>
<dbReference type="Proteomes" id="UP000092695">
    <property type="component" value="Chromosome"/>
</dbReference>
<keyword evidence="11" id="KW-1185">Reference proteome</keyword>
<keyword evidence="6 8" id="KW-1133">Transmembrane helix</keyword>
<dbReference type="EMBL" id="CP016268">
    <property type="protein sequence ID" value="ANO51017.1"/>
    <property type="molecule type" value="Genomic_DNA"/>
</dbReference>
<proteinExistence type="inferred from homology"/>
<dbReference type="SUPFAM" id="SSF161098">
    <property type="entry name" value="MetI-like"/>
    <property type="match status" value="1"/>
</dbReference>
<name>A0A193LET2_9GAMM</name>
<evidence type="ECO:0000256" key="2">
    <source>
        <dbReference type="ARBA" id="ARBA00007069"/>
    </source>
</evidence>
<evidence type="ECO:0000256" key="3">
    <source>
        <dbReference type="ARBA" id="ARBA00022448"/>
    </source>
</evidence>
<feature type="transmembrane region" description="Helical" evidence="8">
    <location>
        <begin position="36"/>
        <end position="56"/>
    </location>
</feature>
<dbReference type="Gene3D" id="1.10.3720.10">
    <property type="entry name" value="MetI-like"/>
    <property type="match status" value="1"/>
</dbReference>
<keyword evidence="3 8" id="KW-0813">Transport</keyword>
<keyword evidence="4" id="KW-1003">Cell membrane</keyword>
<keyword evidence="5 8" id="KW-0812">Transmembrane</keyword>
<evidence type="ECO:0000256" key="8">
    <source>
        <dbReference type="RuleBase" id="RU363032"/>
    </source>
</evidence>
<dbReference type="AlphaFoldDB" id="A0A193LET2"/>
<evidence type="ECO:0000256" key="7">
    <source>
        <dbReference type="ARBA" id="ARBA00023136"/>
    </source>
</evidence>
<dbReference type="STRING" id="1548547.BA177_07165"/>